<feature type="compositionally biased region" description="Polar residues" evidence="1">
    <location>
        <begin position="249"/>
        <end position="270"/>
    </location>
</feature>
<comment type="caution">
    <text evidence="2">The sequence shown here is derived from an EMBL/GenBank/DDBJ whole genome shotgun (WGS) entry which is preliminary data.</text>
</comment>
<evidence type="ECO:0000256" key="1">
    <source>
        <dbReference type="SAM" id="MobiDB-lite"/>
    </source>
</evidence>
<keyword evidence="3" id="KW-1185">Reference proteome</keyword>
<feature type="region of interest" description="Disordered" evidence="1">
    <location>
        <begin position="305"/>
        <end position="369"/>
    </location>
</feature>
<dbReference type="Proteomes" id="UP000037136">
    <property type="component" value="Unassembled WGS sequence"/>
</dbReference>
<gene>
    <name evidence="2" type="ORF">XA68_16524</name>
</gene>
<organism evidence="2 3">
    <name type="scientific">Ophiocordyceps unilateralis</name>
    <name type="common">Zombie-ant fungus</name>
    <name type="synonym">Torrubia unilateralis</name>
    <dbReference type="NCBI Taxonomy" id="268505"/>
    <lineage>
        <taxon>Eukaryota</taxon>
        <taxon>Fungi</taxon>
        <taxon>Dikarya</taxon>
        <taxon>Ascomycota</taxon>
        <taxon>Pezizomycotina</taxon>
        <taxon>Sordariomycetes</taxon>
        <taxon>Hypocreomycetidae</taxon>
        <taxon>Hypocreales</taxon>
        <taxon>Ophiocordycipitaceae</taxon>
        <taxon>Ophiocordyceps</taxon>
    </lineage>
</organism>
<evidence type="ECO:0000313" key="2">
    <source>
        <dbReference type="EMBL" id="PFH56435.1"/>
    </source>
</evidence>
<evidence type="ECO:0000313" key="3">
    <source>
        <dbReference type="Proteomes" id="UP000037136"/>
    </source>
</evidence>
<dbReference type="AlphaFoldDB" id="A0A2A9P4M0"/>
<dbReference type="OrthoDB" id="5150394at2759"/>
<feature type="region of interest" description="Disordered" evidence="1">
    <location>
        <begin position="220"/>
        <end position="273"/>
    </location>
</feature>
<feature type="compositionally biased region" description="Basic and acidic residues" evidence="1">
    <location>
        <begin position="353"/>
        <end position="365"/>
    </location>
</feature>
<proteinExistence type="predicted"/>
<protein>
    <submittedName>
        <fullName evidence="2">Uncharacterized protein</fullName>
    </submittedName>
</protein>
<feature type="compositionally biased region" description="Basic and acidic residues" evidence="1">
    <location>
        <begin position="308"/>
        <end position="323"/>
    </location>
</feature>
<reference evidence="2 3" key="1">
    <citation type="journal article" date="2015" name="BMC Genomics">
        <title>Gene expression during zombie ant biting behavior reflects the complexity underlying fungal parasitic behavioral manipulation.</title>
        <authorList>
            <person name="de Bekker C."/>
            <person name="Ohm R.A."/>
            <person name="Loreto R.G."/>
            <person name="Sebastian A."/>
            <person name="Albert I."/>
            <person name="Merrow M."/>
            <person name="Brachmann A."/>
            <person name="Hughes D.P."/>
        </authorList>
    </citation>
    <scope>NUCLEOTIDE SEQUENCE [LARGE SCALE GENOMIC DNA]</scope>
    <source>
        <strain evidence="2 3">SC16a</strain>
    </source>
</reference>
<feature type="compositionally biased region" description="Basic and acidic residues" evidence="1">
    <location>
        <begin position="335"/>
        <end position="344"/>
    </location>
</feature>
<dbReference type="EMBL" id="LAZP02000581">
    <property type="protein sequence ID" value="PFH56435.1"/>
    <property type="molecule type" value="Genomic_DNA"/>
</dbReference>
<accession>A0A2A9P4M0</accession>
<reference evidence="2 3" key="2">
    <citation type="journal article" date="2017" name="Sci. Rep.">
        <title>Ant-infecting Ophiocordyceps genomes reveal a high diversity of potential behavioral manipulation genes and a possible major role for enterotoxins.</title>
        <authorList>
            <person name="de Bekker C."/>
            <person name="Ohm R.A."/>
            <person name="Evans H.C."/>
            <person name="Brachmann A."/>
            <person name="Hughes D.P."/>
        </authorList>
    </citation>
    <scope>NUCLEOTIDE SEQUENCE [LARGE SCALE GENOMIC DNA]</scope>
    <source>
        <strain evidence="2 3">SC16a</strain>
    </source>
</reference>
<sequence>MPRRAGNTQAGVHGITNCRPVELQAAEPTNTNWTTPKIPYTDEMRDAVYCTRIPAIIKGCSETQKNKALDHLIEAGMCMIGYPRRLYPRTFAATIKKARRTRVLDVEKFSGWGGRKDLFLKVAEIERLSRVWPLDYVLNAPLLLCILVLKFLRKIPNERLSLFLTRHEMWNKLPTAILEWESHREDPFFPMVCPPYASFFPEGSSMETYDELIAIREKGKSSAAQPGDEAPPAVSAHNSPVLTDRIRGYQSTPSLSDNRQHTSSLKSSPSFRVDDVYRPDSLARELTCVPEDHRDRIAERLSAVIQEAPKRKTDHLATKHEESSSTSGAKSAKVSRLEDGRSERGSASASQRGNEKRPLEHDADGSRPTTALTRVATRKMALISMALDDMPTHPSKQHIQVIRNELGFFCRRLVGNWDIGSYIEQHRAELELELADLLSC</sequence>
<name>A0A2A9P4M0_OPHUN</name>